<organism evidence="3 4">
    <name type="scientific">Desulfoluna spongiiphila</name>
    <dbReference type="NCBI Taxonomy" id="419481"/>
    <lineage>
        <taxon>Bacteria</taxon>
        <taxon>Pseudomonadati</taxon>
        <taxon>Thermodesulfobacteriota</taxon>
        <taxon>Desulfobacteria</taxon>
        <taxon>Desulfobacterales</taxon>
        <taxon>Desulfolunaceae</taxon>
        <taxon>Desulfoluna</taxon>
    </lineage>
</organism>
<keyword evidence="4" id="KW-1185">Reference proteome</keyword>
<proteinExistence type="predicted"/>
<gene>
    <name evidence="3" type="ORF">SAMN05216233_102261</name>
</gene>
<reference evidence="3 4" key="1">
    <citation type="submission" date="2016-10" db="EMBL/GenBank/DDBJ databases">
        <authorList>
            <person name="de Groot N.N."/>
        </authorList>
    </citation>
    <scope>NUCLEOTIDE SEQUENCE [LARGE SCALE GENOMIC DNA]</scope>
    <source>
        <strain evidence="3 4">AA1</strain>
    </source>
</reference>
<dbReference type="STRING" id="419481.SAMN05216233_102261"/>
<feature type="region of interest" description="Disordered" evidence="1">
    <location>
        <begin position="156"/>
        <end position="175"/>
    </location>
</feature>
<name>A0A1G5BY98_9BACT</name>
<evidence type="ECO:0000313" key="3">
    <source>
        <dbReference type="EMBL" id="SCX95093.1"/>
    </source>
</evidence>
<dbReference type="AlphaFoldDB" id="A0A1G5BY98"/>
<feature type="chain" id="PRO_5011757835" evidence="2">
    <location>
        <begin position="20"/>
        <end position="410"/>
    </location>
</feature>
<evidence type="ECO:0000256" key="2">
    <source>
        <dbReference type="SAM" id="SignalP"/>
    </source>
</evidence>
<evidence type="ECO:0000256" key="1">
    <source>
        <dbReference type="SAM" id="MobiDB-lite"/>
    </source>
</evidence>
<accession>A0A1G5BY98</accession>
<dbReference type="Proteomes" id="UP000198870">
    <property type="component" value="Unassembled WGS sequence"/>
</dbReference>
<dbReference type="Pfam" id="PF10082">
    <property type="entry name" value="BBP2_2"/>
    <property type="match status" value="1"/>
</dbReference>
<protein>
    <submittedName>
        <fullName evidence="3">Uncharacterized protein, PEP-CTERM system associated</fullName>
    </submittedName>
</protein>
<sequence>MLLPVIWFAWGLTCAPCFAEVRLGVTSQVEYNDNLFLEPSEGTSDFLYRVFPWVDLTERGRRHQVNLAYRPSYTWYDRNTEYNQAGHNADLGLSVNVTRHVDLFFDNHIERSEEGTSDRQSLQGASRLPVTNLSSTLAALWATGRDESFRVSCTGESLDYDSQSPSEDSREARGEVTWRTQVGDHRFLTLEADYVKGWYDVSSSYRQGSGTLGAEHGVTAKKRLFGRVGVSTYTSDGRTDYVTVNPYAGVAGEFPRGRYDLGAGVLIREEEDADTTCRLSVVGTAEIEKQWRRGDLSACLETGHEENYIDFDTPGFTTFVTGLVTGGYLPAKGWRVDGSCEVRGDDYLENRAGREDRQDVTVRLTGGAEYQLMKQATVRLDCHHRLRRSNLAEHEYDENSIVLTLNMYTR</sequence>
<dbReference type="EMBL" id="FMUX01000002">
    <property type="protein sequence ID" value="SCX95093.1"/>
    <property type="molecule type" value="Genomic_DNA"/>
</dbReference>
<keyword evidence="2" id="KW-0732">Signal</keyword>
<dbReference type="InterPro" id="IPR018759">
    <property type="entry name" value="BBP2_2"/>
</dbReference>
<evidence type="ECO:0000313" key="4">
    <source>
        <dbReference type="Proteomes" id="UP000198870"/>
    </source>
</evidence>
<feature type="signal peptide" evidence="2">
    <location>
        <begin position="1"/>
        <end position="19"/>
    </location>
</feature>